<evidence type="ECO:0000256" key="3">
    <source>
        <dbReference type="SAM" id="MobiDB-lite"/>
    </source>
</evidence>
<dbReference type="SUPFAM" id="SSF57701">
    <property type="entry name" value="Zn2/Cys6 DNA-binding domain"/>
    <property type="match status" value="1"/>
</dbReference>
<dbReference type="SMART" id="SM00066">
    <property type="entry name" value="GAL4"/>
    <property type="match status" value="1"/>
</dbReference>
<dbReference type="PROSITE" id="PS00463">
    <property type="entry name" value="ZN2_CY6_FUNGAL_1"/>
    <property type="match status" value="1"/>
</dbReference>
<proteinExistence type="predicted"/>
<dbReference type="Gene3D" id="4.10.240.10">
    <property type="entry name" value="Zn(2)-C6 fungal-type DNA-binding domain"/>
    <property type="match status" value="1"/>
</dbReference>
<feature type="region of interest" description="Disordered" evidence="3">
    <location>
        <begin position="345"/>
        <end position="369"/>
    </location>
</feature>
<evidence type="ECO:0000313" key="6">
    <source>
        <dbReference type="Proteomes" id="UP000245771"/>
    </source>
</evidence>
<dbReference type="AlphaFoldDB" id="A0A316V951"/>
<comment type="subcellular location">
    <subcellularLocation>
        <location evidence="1">Nucleus</location>
    </subcellularLocation>
</comment>
<dbReference type="Proteomes" id="UP000245771">
    <property type="component" value="Unassembled WGS sequence"/>
</dbReference>
<keyword evidence="6" id="KW-1185">Reference proteome</keyword>
<accession>A0A316V951</accession>
<feature type="region of interest" description="Disordered" evidence="3">
    <location>
        <begin position="737"/>
        <end position="759"/>
    </location>
</feature>
<dbReference type="EMBL" id="KZ819604">
    <property type="protein sequence ID" value="PWN33774.1"/>
    <property type="molecule type" value="Genomic_DNA"/>
</dbReference>
<dbReference type="PANTHER" id="PTHR31001:SF90">
    <property type="entry name" value="CENTROMERE DNA-BINDING PROTEIN COMPLEX CBF3 SUBUNIT B"/>
    <property type="match status" value="1"/>
</dbReference>
<dbReference type="PANTHER" id="PTHR31001">
    <property type="entry name" value="UNCHARACTERIZED TRANSCRIPTIONAL REGULATORY PROTEIN"/>
    <property type="match status" value="1"/>
</dbReference>
<evidence type="ECO:0000259" key="4">
    <source>
        <dbReference type="PROSITE" id="PS50048"/>
    </source>
</evidence>
<dbReference type="PROSITE" id="PS50048">
    <property type="entry name" value="ZN2_CY6_FUNGAL_2"/>
    <property type="match status" value="1"/>
</dbReference>
<dbReference type="GO" id="GO:0008270">
    <property type="term" value="F:zinc ion binding"/>
    <property type="evidence" value="ECO:0007669"/>
    <property type="project" value="InterPro"/>
</dbReference>
<sequence length="900" mass="101328">MSTIRPNGSSLRNHSNALRRLLSSPYARLPKSCIECRRRKKSCEGGVPGCDNCQKRGTVHLCRYGDERDEMQPENVAEQTNGEDQSMIHESTPYKRSPMQDTSRLERLSNAAIEGGRLEQNPTVDRTNEGDRAMQFNDPVEPNVVHHNRDCLPKWRSHLVASRSKLPTKWQADQLITLHRQYLSFGGLMMLDDENLTENVYFNFQQPGGAQTVEDEEEFSMNVNDADASSIALVLVICASALSMLPVSLTFPITIGSTLNTNHNERIADVWTQLAVEYFDQGDLYRIPKFESFEALVLYEYNLLNVGNRYSMIHRLDIAVRIGRILGLDRLGSADDDQTRWDKLDRDKHASPTSSSQHASDVQRHDRTTNKLVSTVPLNTFASGDWASRTFAARDHHKRECGRSLWNLLAFRDWNSGPQAGGTYNINPSTFTTQWPQVRLVRTWKHSHLSCPHRQSGNNGTSDVEESDPWPYLGNASEIFRRFIDLSGEAAAYNEDMHYDDMLKLDKMLMDLLDRRPEWIRPETGASRWRFGIQTTSGKDECKEEIEIRWKYIPTFKSHMDQCCSLMNLLSSTLWHKLFIIHRPFLSRSLSQPDVYGLTQHRTIYGALLLLECSNQYTEESNTTVLLFRLQHAAIALISMLLLQGAMFPNARRREAASRTTLAVNGETGSNVAPSSLSFDSLRIHKGLSFAIQALKSHGQRSAIHREGVVASGGVFHGLGDALEQLLNTAGRLEWRQRRASTRKSNVNTTSQHGQAESFTLPSDASLLHSRSDPPVGTNPTLSNPIPVNGLQSIGMTSPATNFSGTVSHTPSTNELMQNQSISQLDQDLFRLLGGQVPLQTGGNNGEYNMQLLNAHEPPTKSNIAPTQLPLNDGILPERPPWVQEDLWQSIFDTLNNWNV</sequence>
<evidence type="ECO:0000256" key="2">
    <source>
        <dbReference type="ARBA" id="ARBA00023242"/>
    </source>
</evidence>
<reference evidence="5 6" key="1">
    <citation type="journal article" date="2018" name="Mol. Biol. Evol.">
        <title>Broad Genomic Sampling Reveals a Smut Pathogenic Ancestry of the Fungal Clade Ustilaginomycotina.</title>
        <authorList>
            <person name="Kijpornyongpan T."/>
            <person name="Mondo S.J."/>
            <person name="Barry K."/>
            <person name="Sandor L."/>
            <person name="Lee J."/>
            <person name="Lipzen A."/>
            <person name="Pangilinan J."/>
            <person name="LaButti K."/>
            <person name="Hainaut M."/>
            <person name="Henrissat B."/>
            <person name="Grigoriev I.V."/>
            <person name="Spatafora J.W."/>
            <person name="Aime M.C."/>
        </authorList>
    </citation>
    <scope>NUCLEOTIDE SEQUENCE [LARGE SCALE GENOMIC DNA]</scope>
    <source>
        <strain evidence="5 6">MCA 3882</strain>
    </source>
</reference>
<evidence type="ECO:0000313" key="5">
    <source>
        <dbReference type="EMBL" id="PWN33774.1"/>
    </source>
</evidence>
<dbReference type="CDD" id="cd00067">
    <property type="entry name" value="GAL4"/>
    <property type="match status" value="1"/>
</dbReference>
<dbReference type="Pfam" id="PF00172">
    <property type="entry name" value="Zn_clus"/>
    <property type="match status" value="1"/>
</dbReference>
<organism evidence="5 6">
    <name type="scientific">Meira miltonrushii</name>
    <dbReference type="NCBI Taxonomy" id="1280837"/>
    <lineage>
        <taxon>Eukaryota</taxon>
        <taxon>Fungi</taxon>
        <taxon>Dikarya</taxon>
        <taxon>Basidiomycota</taxon>
        <taxon>Ustilaginomycotina</taxon>
        <taxon>Exobasidiomycetes</taxon>
        <taxon>Exobasidiales</taxon>
        <taxon>Brachybasidiaceae</taxon>
        <taxon>Meira</taxon>
    </lineage>
</organism>
<name>A0A316V951_9BASI</name>
<dbReference type="InterPro" id="IPR036864">
    <property type="entry name" value="Zn2-C6_fun-type_DNA-bd_sf"/>
</dbReference>
<evidence type="ECO:0000256" key="1">
    <source>
        <dbReference type="ARBA" id="ARBA00004123"/>
    </source>
</evidence>
<dbReference type="InterPro" id="IPR050613">
    <property type="entry name" value="Sec_Metabolite_Reg"/>
</dbReference>
<feature type="compositionally biased region" description="Polar residues" evidence="3">
    <location>
        <begin position="743"/>
        <end position="759"/>
    </location>
</feature>
<dbReference type="GeneID" id="37020912"/>
<keyword evidence="2" id="KW-0539">Nucleus</keyword>
<feature type="compositionally biased region" description="Polar residues" evidence="3">
    <location>
        <begin position="351"/>
        <end position="360"/>
    </location>
</feature>
<dbReference type="InParanoid" id="A0A316V951"/>
<dbReference type="InterPro" id="IPR001138">
    <property type="entry name" value="Zn2Cys6_DnaBD"/>
</dbReference>
<protein>
    <recommendedName>
        <fullName evidence="4">Zn(2)-C6 fungal-type domain-containing protein</fullName>
    </recommendedName>
</protein>
<dbReference type="CDD" id="cd12148">
    <property type="entry name" value="fungal_TF_MHR"/>
    <property type="match status" value="1"/>
</dbReference>
<dbReference type="OrthoDB" id="4236860at2759"/>
<feature type="region of interest" description="Disordered" evidence="3">
    <location>
        <begin position="76"/>
        <end position="102"/>
    </location>
</feature>
<feature type="domain" description="Zn(2)-C6 fungal-type" evidence="4">
    <location>
        <begin position="32"/>
        <end position="64"/>
    </location>
</feature>
<gene>
    <name evidence="5" type="ORF">FA14DRAFT_161456</name>
</gene>
<dbReference type="RefSeq" id="XP_025354076.1">
    <property type="nucleotide sequence ID" value="XM_025499131.1"/>
</dbReference>
<dbReference type="GO" id="GO:0000981">
    <property type="term" value="F:DNA-binding transcription factor activity, RNA polymerase II-specific"/>
    <property type="evidence" value="ECO:0007669"/>
    <property type="project" value="InterPro"/>
</dbReference>
<dbReference type="GO" id="GO:0005634">
    <property type="term" value="C:nucleus"/>
    <property type="evidence" value="ECO:0007669"/>
    <property type="project" value="UniProtKB-SubCell"/>
</dbReference>